<evidence type="ECO:0000256" key="4">
    <source>
        <dbReference type="ARBA" id="ARBA00019692"/>
    </source>
</evidence>
<dbReference type="Pfam" id="PF03280">
    <property type="entry name" value="Lipase_chap"/>
    <property type="match status" value="1"/>
</dbReference>
<keyword evidence="10" id="KW-0443">Lipid metabolism</keyword>
<dbReference type="GO" id="GO:0016042">
    <property type="term" value="P:lipid catabolic process"/>
    <property type="evidence" value="ECO:0007669"/>
    <property type="project" value="UniProtKB-KW"/>
</dbReference>
<comment type="caution">
    <text evidence="17">The sequence shown here is derived from an EMBL/GenBank/DDBJ whole genome shotgun (WGS) entry which is preliminary data.</text>
</comment>
<dbReference type="Proteomes" id="UP000275910">
    <property type="component" value="Unassembled WGS sequence"/>
</dbReference>
<gene>
    <name evidence="17" type="ORF">D9T17_21310</name>
</gene>
<dbReference type="RefSeq" id="WP_123649326.1">
    <property type="nucleotide sequence ID" value="NZ_RCTY01000054.1"/>
</dbReference>
<keyword evidence="5" id="KW-1003">Cell membrane</keyword>
<evidence type="ECO:0000256" key="9">
    <source>
        <dbReference type="ARBA" id="ARBA00022989"/>
    </source>
</evidence>
<protein>
    <recommendedName>
        <fullName evidence="4">Lipase chaperone</fullName>
    </recommendedName>
    <alternativeName>
        <fullName evidence="15">Lipase foldase</fullName>
    </alternativeName>
    <alternativeName>
        <fullName evidence="13">Lipase helper protein</fullName>
    </alternativeName>
    <alternativeName>
        <fullName evidence="14">Lipase modulator</fullName>
    </alternativeName>
</protein>
<comment type="similarity">
    <text evidence="3">Belongs to the lipase chaperone family.</text>
</comment>
<proteinExistence type="inferred from homology"/>
<evidence type="ECO:0000256" key="11">
    <source>
        <dbReference type="ARBA" id="ARBA00023136"/>
    </source>
</evidence>
<dbReference type="SUPFAM" id="SSF158855">
    <property type="entry name" value="Lipase chaperone-like"/>
    <property type="match status" value="1"/>
</dbReference>
<keyword evidence="9" id="KW-1133">Transmembrane helix</keyword>
<evidence type="ECO:0000256" key="12">
    <source>
        <dbReference type="ARBA" id="ARBA00023186"/>
    </source>
</evidence>
<feature type="region of interest" description="Disordered" evidence="16">
    <location>
        <begin position="38"/>
        <end position="70"/>
    </location>
</feature>
<keyword evidence="12" id="KW-0143">Chaperone</keyword>
<evidence type="ECO:0000256" key="14">
    <source>
        <dbReference type="ARBA" id="ARBA00031542"/>
    </source>
</evidence>
<evidence type="ECO:0000256" key="15">
    <source>
        <dbReference type="ARBA" id="ARBA00033028"/>
    </source>
</evidence>
<evidence type="ECO:0000256" key="1">
    <source>
        <dbReference type="ARBA" id="ARBA00003280"/>
    </source>
</evidence>
<evidence type="ECO:0000256" key="2">
    <source>
        <dbReference type="ARBA" id="ARBA00004383"/>
    </source>
</evidence>
<keyword evidence="8" id="KW-0442">Lipid degradation</keyword>
<accession>A0A3N2RBS7</accession>
<sequence>MRATALGIAMAIVAVLAIVAVFAVGGLLERPLLSSATVVSSGDGGQLADPDPRAGDPRASGALAPDRAGAADSLRDTAVDGAATLDALGRPRADRELRRLFDYFLARSGERSPEAIRSALALHLHAQLAPPALATVLAWYDAYVALERDSVALAQAAGGAEAGFARVRALRRERLGEELAQAFYAQEEADYELARQRGAARGALLAQQGLDAQARADRLAELDRDAAAEPALWASAQLSDALAQNQRFEREGTDAAARYAQREAQYGAAAAQRLADLDRRRAQWQLRLRSYAAQRKRVLADGGLSEMQRRQRLDALLADFDPNERRRVDALARNGGLPGR</sequence>
<dbReference type="AlphaFoldDB" id="A0A3N2RBS7"/>
<evidence type="ECO:0000256" key="16">
    <source>
        <dbReference type="SAM" id="MobiDB-lite"/>
    </source>
</evidence>
<evidence type="ECO:0000256" key="8">
    <source>
        <dbReference type="ARBA" id="ARBA00022963"/>
    </source>
</evidence>
<dbReference type="GO" id="GO:0006457">
    <property type="term" value="P:protein folding"/>
    <property type="evidence" value="ECO:0007669"/>
    <property type="project" value="InterPro"/>
</dbReference>
<evidence type="ECO:0000313" key="18">
    <source>
        <dbReference type="Proteomes" id="UP000275910"/>
    </source>
</evidence>
<evidence type="ECO:0000256" key="13">
    <source>
        <dbReference type="ARBA" id="ARBA00030948"/>
    </source>
</evidence>
<reference evidence="17 18" key="1">
    <citation type="submission" date="2018-10" db="EMBL/GenBank/DDBJ databases">
        <title>The genome of Lysobacter enzymogenes OH11.</title>
        <authorList>
            <person name="Liu F."/>
            <person name="Zhao Y."/>
            <person name="Qian G."/>
            <person name="Chen Y."/>
            <person name="Xu H."/>
        </authorList>
    </citation>
    <scope>NUCLEOTIDE SEQUENCE [LARGE SCALE GENOMIC DNA]</scope>
    <source>
        <strain evidence="17 18">OH11</strain>
    </source>
</reference>
<evidence type="ECO:0000313" key="17">
    <source>
        <dbReference type="EMBL" id="ROU04924.1"/>
    </source>
</evidence>
<keyword evidence="11" id="KW-0472">Membrane</keyword>
<organism evidence="17 18">
    <name type="scientific">Lysobacter enzymogenes</name>
    <dbReference type="NCBI Taxonomy" id="69"/>
    <lineage>
        <taxon>Bacteria</taxon>
        <taxon>Pseudomonadati</taxon>
        <taxon>Pseudomonadota</taxon>
        <taxon>Gammaproteobacteria</taxon>
        <taxon>Lysobacterales</taxon>
        <taxon>Lysobacteraceae</taxon>
        <taxon>Lysobacter</taxon>
    </lineage>
</organism>
<evidence type="ECO:0000256" key="6">
    <source>
        <dbReference type="ARBA" id="ARBA00022519"/>
    </source>
</evidence>
<keyword evidence="7" id="KW-0812">Transmembrane</keyword>
<evidence type="ECO:0000256" key="3">
    <source>
        <dbReference type="ARBA" id="ARBA00010358"/>
    </source>
</evidence>
<dbReference type="GO" id="GO:0051082">
    <property type="term" value="F:unfolded protein binding"/>
    <property type="evidence" value="ECO:0007669"/>
    <property type="project" value="InterPro"/>
</dbReference>
<evidence type="ECO:0000256" key="5">
    <source>
        <dbReference type="ARBA" id="ARBA00022475"/>
    </source>
</evidence>
<evidence type="ECO:0000256" key="10">
    <source>
        <dbReference type="ARBA" id="ARBA00023098"/>
    </source>
</evidence>
<keyword evidence="6" id="KW-0997">Cell inner membrane</keyword>
<comment type="function">
    <text evidence="1">May be involved in the folding of the extracellular lipase during its passage through the periplasm.</text>
</comment>
<dbReference type="GO" id="GO:0005886">
    <property type="term" value="C:plasma membrane"/>
    <property type="evidence" value="ECO:0007669"/>
    <property type="project" value="UniProtKB-SubCell"/>
</dbReference>
<dbReference type="InterPro" id="IPR004961">
    <property type="entry name" value="Lipase_chaperone"/>
</dbReference>
<comment type="subcellular location">
    <subcellularLocation>
        <location evidence="2">Cell inner membrane</location>
        <topology evidence="2">Single-pass membrane protein</topology>
        <orientation evidence="2">Periplasmic side</orientation>
    </subcellularLocation>
</comment>
<name>A0A3N2RBS7_LYSEN</name>
<evidence type="ECO:0000256" key="7">
    <source>
        <dbReference type="ARBA" id="ARBA00022692"/>
    </source>
</evidence>
<dbReference type="EMBL" id="RCTY01000054">
    <property type="protein sequence ID" value="ROU04924.1"/>
    <property type="molecule type" value="Genomic_DNA"/>
</dbReference>